<protein>
    <recommendedName>
        <fullName evidence="3">SnoaL-like domain-containing protein</fullName>
    </recommendedName>
</protein>
<evidence type="ECO:0000313" key="1">
    <source>
        <dbReference type="EMBL" id="KAL0068592.1"/>
    </source>
</evidence>
<keyword evidence="2" id="KW-1185">Reference proteome</keyword>
<sequence>MSTSPDTVIVNWLNDFSAHLAAGNVEGAASCFREDGWLRDILIFTWNSRSLHGVAKIAAYLRDNLKPDSLTNFRVDDRPSLTPEKGYFSPRLAGVSSSFTFNTPIAHGQGYVRLVEGGSGEWKALTVFMTMEDLKGHEERGYENGMWGAHTLAWGDVKVERAKPVEQNPFVLIGTWLVYCGSLDEVRLDLIQP</sequence>
<organism evidence="1 2">
    <name type="scientific">Marasmius tenuissimus</name>
    <dbReference type="NCBI Taxonomy" id="585030"/>
    <lineage>
        <taxon>Eukaryota</taxon>
        <taxon>Fungi</taxon>
        <taxon>Dikarya</taxon>
        <taxon>Basidiomycota</taxon>
        <taxon>Agaricomycotina</taxon>
        <taxon>Agaricomycetes</taxon>
        <taxon>Agaricomycetidae</taxon>
        <taxon>Agaricales</taxon>
        <taxon>Marasmiineae</taxon>
        <taxon>Marasmiaceae</taxon>
        <taxon>Marasmius</taxon>
    </lineage>
</organism>
<comment type="caution">
    <text evidence="1">The sequence shown here is derived from an EMBL/GenBank/DDBJ whole genome shotgun (WGS) entry which is preliminary data.</text>
</comment>
<dbReference type="InterPro" id="IPR032710">
    <property type="entry name" value="NTF2-like_dom_sf"/>
</dbReference>
<evidence type="ECO:0000313" key="2">
    <source>
        <dbReference type="Proteomes" id="UP001437256"/>
    </source>
</evidence>
<accession>A0ABR3A7S5</accession>
<dbReference type="EMBL" id="JBBXMP010000017">
    <property type="protein sequence ID" value="KAL0068592.1"/>
    <property type="molecule type" value="Genomic_DNA"/>
</dbReference>
<dbReference type="Proteomes" id="UP001437256">
    <property type="component" value="Unassembled WGS sequence"/>
</dbReference>
<evidence type="ECO:0008006" key="3">
    <source>
        <dbReference type="Google" id="ProtNLM"/>
    </source>
</evidence>
<dbReference type="SUPFAM" id="SSF54427">
    <property type="entry name" value="NTF2-like"/>
    <property type="match status" value="1"/>
</dbReference>
<name>A0ABR3A7S5_9AGAR</name>
<reference evidence="1 2" key="1">
    <citation type="submission" date="2024-05" db="EMBL/GenBank/DDBJ databases">
        <title>A draft genome resource for the thread blight pathogen Marasmius tenuissimus strain MS-2.</title>
        <authorList>
            <person name="Yulfo-Soto G.E."/>
            <person name="Baruah I.K."/>
            <person name="Amoako-Attah I."/>
            <person name="Bukari Y."/>
            <person name="Meinhardt L.W."/>
            <person name="Bailey B.A."/>
            <person name="Cohen S.P."/>
        </authorList>
    </citation>
    <scope>NUCLEOTIDE SEQUENCE [LARGE SCALE GENOMIC DNA]</scope>
    <source>
        <strain evidence="1 2">MS-2</strain>
    </source>
</reference>
<proteinExistence type="predicted"/>
<dbReference type="Gene3D" id="3.10.450.50">
    <property type="match status" value="1"/>
</dbReference>
<gene>
    <name evidence="1" type="ORF">AAF712_004307</name>
</gene>